<dbReference type="Proteomes" id="UP000265515">
    <property type="component" value="Unassembled WGS sequence"/>
</dbReference>
<keyword evidence="5" id="KW-1185">Reference proteome</keyword>
<dbReference type="AlphaFoldDB" id="A0A388KL01"/>
<dbReference type="Gene3D" id="4.10.60.10">
    <property type="entry name" value="Zinc finger, CCHC-type"/>
    <property type="match status" value="1"/>
</dbReference>
<reference evidence="4 5" key="1">
    <citation type="journal article" date="2018" name="Cell">
        <title>The Chara Genome: Secondary Complexity and Implications for Plant Terrestrialization.</title>
        <authorList>
            <person name="Nishiyama T."/>
            <person name="Sakayama H."/>
            <person name="Vries J.D."/>
            <person name="Buschmann H."/>
            <person name="Saint-Marcoux D."/>
            <person name="Ullrich K.K."/>
            <person name="Haas F.B."/>
            <person name="Vanderstraeten L."/>
            <person name="Becker D."/>
            <person name="Lang D."/>
            <person name="Vosolsobe S."/>
            <person name="Rombauts S."/>
            <person name="Wilhelmsson P.K.I."/>
            <person name="Janitza P."/>
            <person name="Kern R."/>
            <person name="Heyl A."/>
            <person name="Rumpler F."/>
            <person name="Villalobos L.I.A.C."/>
            <person name="Clay J.M."/>
            <person name="Skokan R."/>
            <person name="Toyoda A."/>
            <person name="Suzuki Y."/>
            <person name="Kagoshima H."/>
            <person name="Schijlen E."/>
            <person name="Tajeshwar N."/>
            <person name="Catarino B."/>
            <person name="Hetherington A.J."/>
            <person name="Saltykova A."/>
            <person name="Bonnot C."/>
            <person name="Breuninger H."/>
            <person name="Symeonidi A."/>
            <person name="Radhakrishnan G.V."/>
            <person name="Van Nieuwerburgh F."/>
            <person name="Deforce D."/>
            <person name="Chang C."/>
            <person name="Karol K.G."/>
            <person name="Hedrich R."/>
            <person name="Ulvskov P."/>
            <person name="Glockner G."/>
            <person name="Delwiche C.F."/>
            <person name="Petrasek J."/>
            <person name="Van de Peer Y."/>
            <person name="Friml J."/>
            <person name="Beilby M."/>
            <person name="Dolan L."/>
            <person name="Kohara Y."/>
            <person name="Sugano S."/>
            <person name="Fujiyama A."/>
            <person name="Delaux P.-M."/>
            <person name="Quint M."/>
            <person name="TheiBen G."/>
            <person name="Hagemann M."/>
            <person name="Harholt J."/>
            <person name="Dunand C."/>
            <person name="Zachgo S."/>
            <person name="Langdale J."/>
            <person name="Maumus F."/>
            <person name="Straeten D.V.D."/>
            <person name="Gould S.B."/>
            <person name="Rensing S.A."/>
        </authorList>
    </citation>
    <scope>NUCLEOTIDE SEQUENCE [LARGE SCALE GENOMIC DNA]</scope>
    <source>
        <strain evidence="4 5">S276</strain>
    </source>
</reference>
<accession>A0A388KL01</accession>
<keyword evidence="1" id="KW-0863">Zinc-finger</keyword>
<dbReference type="InterPro" id="IPR001878">
    <property type="entry name" value="Znf_CCHC"/>
</dbReference>
<evidence type="ECO:0000259" key="3">
    <source>
        <dbReference type="PROSITE" id="PS50158"/>
    </source>
</evidence>
<evidence type="ECO:0000313" key="4">
    <source>
        <dbReference type="EMBL" id="GBG70730.1"/>
    </source>
</evidence>
<dbReference type="GO" id="GO:0008270">
    <property type="term" value="F:zinc ion binding"/>
    <property type="evidence" value="ECO:0007669"/>
    <property type="project" value="UniProtKB-KW"/>
</dbReference>
<feature type="region of interest" description="Disordered" evidence="2">
    <location>
        <begin position="1"/>
        <end position="21"/>
    </location>
</feature>
<gene>
    <name evidence="4" type="ORF">CBR_g8028</name>
</gene>
<keyword evidence="1" id="KW-0862">Zinc</keyword>
<name>A0A388KL01_CHABU</name>
<dbReference type="PROSITE" id="PS50158">
    <property type="entry name" value="ZF_CCHC"/>
    <property type="match status" value="1"/>
</dbReference>
<proteinExistence type="predicted"/>
<dbReference type="Pfam" id="PF00098">
    <property type="entry name" value="zf-CCHC"/>
    <property type="match status" value="1"/>
</dbReference>
<sequence length="513" mass="59656">MSDGSSGNQGVGEGSSRVGDGKKCFKCGESGHFARECAEYWQARARGVPFVRTPYAPPAGRMGRSVVTTDENTRRSRSAEGGTVRTDMDDTNILMREYLVQKALERKARQEKEAEEEKKRKEEEARNEKERKKLLKQEERFRMEEERDARLLRIIRGEMKKDEDDYRARIRKGKSKTKLNKRGETIEEEKERLRRMIAMQGNIDEDTDDEELKLLRRRAAKLEISEKRKREMDKLVGNSPPMVTPEKRVSTRLTEESKKRIDVLKSASKQEAGCSDTRSLKKNVGNFMMLSLSTNLKRLANMFKNRRRKADLLKLDLTKLMKYYGAIKSFTTKRSKSKARSMISRVIKDVSGMSVRKRIIAKVQFDDRIKKSEVTRIVGKKCGELQLVKPMREMVKQRARIVWTRCPNVDDLIHNHRCFALRRAFNCVCCGTPFRRKDEHVHFRIGELDWVSAIVRNAKNVPRQDDERRGENLRKKLEETFRVWASELGRPCGEVSFSMEEIEGCFADETGRR</sequence>
<feature type="domain" description="CCHC-type" evidence="3">
    <location>
        <begin position="23"/>
        <end position="39"/>
    </location>
</feature>
<evidence type="ECO:0000256" key="2">
    <source>
        <dbReference type="SAM" id="MobiDB-lite"/>
    </source>
</evidence>
<feature type="region of interest" description="Disordered" evidence="2">
    <location>
        <begin position="109"/>
        <end position="131"/>
    </location>
</feature>
<evidence type="ECO:0000256" key="1">
    <source>
        <dbReference type="PROSITE-ProRule" id="PRU00047"/>
    </source>
</evidence>
<feature type="region of interest" description="Disordered" evidence="2">
    <location>
        <begin position="60"/>
        <end position="85"/>
    </location>
</feature>
<dbReference type="EMBL" id="BFEA01000135">
    <property type="protein sequence ID" value="GBG70730.1"/>
    <property type="molecule type" value="Genomic_DNA"/>
</dbReference>
<keyword evidence="1" id="KW-0479">Metal-binding</keyword>
<dbReference type="SUPFAM" id="SSF57756">
    <property type="entry name" value="Retrovirus zinc finger-like domains"/>
    <property type="match status" value="1"/>
</dbReference>
<organism evidence="4 5">
    <name type="scientific">Chara braunii</name>
    <name type="common">Braun's stonewort</name>
    <dbReference type="NCBI Taxonomy" id="69332"/>
    <lineage>
        <taxon>Eukaryota</taxon>
        <taxon>Viridiplantae</taxon>
        <taxon>Streptophyta</taxon>
        <taxon>Charophyceae</taxon>
        <taxon>Charales</taxon>
        <taxon>Characeae</taxon>
        <taxon>Chara</taxon>
    </lineage>
</organism>
<dbReference type="Gramene" id="GBG70730">
    <property type="protein sequence ID" value="GBG70730"/>
    <property type="gene ID" value="CBR_g8028"/>
</dbReference>
<comment type="caution">
    <text evidence="4">The sequence shown here is derived from an EMBL/GenBank/DDBJ whole genome shotgun (WGS) entry which is preliminary data.</text>
</comment>
<protein>
    <recommendedName>
        <fullName evidence="3">CCHC-type domain-containing protein</fullName>
    </recommendedName>
</protein>
<dbReference type="InterPro" id="IPR036875">
    <property type="entry name" value="Znf_CCHC_sf"/>
</dbReference>
<dbReference type="GO" id="GO:0003676">
    <property type="term" value="F:nucleic acid binding"/>
    <property type="evidence" value="ECO:0007669"/>
    <property type="project" value="InterPro"/>
</dbReference>
<dbReference type="SMART" id="SM00343">
    <property type="entry name" value="ZnF_C2HC"/>
    <property type="match status" value="1"/>
</dbReference>
<evidence type="ECO:0000313" key="5">
    <source>
        <dbReference type="Proteomes" id="UP000265515"/>
    </source>
</evidence>